<dbReference type="PATRIC" id="fig|1389415.4.peg.3873"/>
<name>U7QUD3_PHOTE</name>
<dbReference type="Gene3D" id="3.40.1620.10">
    <property type="entry name" value="YefM-like domain"/>
    <property type="match status" value="1"/>
</dbReference>
<organism evidence="3 4">
    <name type="scientific">Photorhabdus temperata J3</name>
    <dbReference type="NCBI Taxonomy" id="1389415"/>
    <lineage>
        <taxon>Bacteria</taxon>
        <taxon>Pseudomonadati</taxon>
        <taxon>Pseudomonadota</taxon>
        <taxon>Gammaproteobacteria</taxon>
        <taxon>Enterobacterales</taxon>
        <taxon>Morganellaceae</taxon>
        <taxon>Photorhabdus</taxon>
    </lineage>
</organism>
<dbReference type="InterPro" id="IPR006442">
    <property type="entry name" value="Antitoxin_Phd/YefM"/>
</dbReference>
<evidence type="ECO:0000313" key="4">
    <source>
        <dbReference type="Proteomes" id="UP000017133"/>
    </source>
</evidence>
<evidence type="ECO:0000256" key="2">
    <source>
        <dbReference type="RuleBase" id="RU362080"/>
    </source>
</evidence>
<dbReference type="InterPro" id="IPR036165">
    <property type="entry name" value="YefM-like_sf"/>
</dbReference>
<comment type="function">
    <text evidence="2">Antitoxin component of a type II toxin-antitoxin (TA) system.</text>
</comment>
<dbReference type="Pfam" id="PF02604">
    <property type="entry name" value="PhdYeFM_antitox"/>
    <property type="match status" value="1"/>
</dbReference>
<dbReference type="SUPFAM" id="SSF143120">
    <property type="entry name" value="YefM-like"/>
    <property type="match status" value="1"/>
</dbReference>
<gene>
    <name evidence="3" type="ORF">O185_19345</name>
</gene>
<dbReference type="NCBIfam" id="TIGR01552">
    <property type="entry name" value="phd_fam"/>
    <property type="match status" value="1"/>
</dbReference>
<proteinExistence type="inferred from homology"/>
<sequence>MTLGLKMRPSLMEKINIYEAKTHLSKLLNSVATTGEPFLIARNGKVIAKVMPYREEEPKRKLGFLAGQFSCPADFDSEDETITRLFEAGLTD</sequence>
<dbReference type="AlphaFoldDB" id="U7QUD3"/>
<protein>
    <recommendedName>
        <fullName evidence="2">Antitoxin</fullName>
    </recommendedName>
</protein>
<evidence type="ECO:0000313" key="3">
    <source>
        <dbReference type="EMBL" id="ERT11468.1"/>
    </source>
</evidence>
<comment type="caution">
    <text evidence="3">The sequence shown here is derived from an EMBL/GenBank/DDBJ whole genome shotgun (WGS) entry which is preliminary data.</text>
</comment>
<dbReference type="EMBL" id="AXDT01000193">
    <property type="protein sequence ID" value="ERT11468.1"/>
    <property type="molecule type" value="Genomic_DNA"/>
</dbReference>
<accession>U7QUD3</accession>
<dbReference type="Proteomes" id="UP000017133">
    <property type="component" value="Unassembled WGS sequence"/>
</dbReference>
<comment type="similarity">
    <text evidence="1 2">Belongs to the phD/YefM antitoxin family.</text>
</comment>
<evidence type="ECO:0000256" key="1">
    <source>
        <dbReference type="ARBA" id="ARBA00009981"/>
    </source>
</evidence>
<reference evidence="3 4" key="1">
    <citation type="submission" date="2013-10" db="EMBL/GenBank/DDBJ databases">
        <title>Whole Genome Shotgun Sequence of Photorhabdus temperata J3.</title>
        <authorList>
            <person name="Park G.-S."/>
            <person name="Hong S.-J."/>
            <person name="Shin J.-H."/>
        </authorList>
    </citation>
    <scope>NUCLEOTIDE SEQUENCE [LARGE SCALE GENOMIC DNA]</scope>
    <source>
        <strain evidence="3 4">J3</strain>
    </source>
</reference>
<keyword evidence="4" id="KW-1185">Reference proteome</keyword>